<keyword evidence="2" id="KW-1133">Transmembrane helix</keyword>
<dbReference type="EMBL" id="JAEHJZ010000010">
    <property type="protein sequence ID" value="MBJ7880265.1"/>
    <property type="molecule type" value="Genomic_DNA"/>
</dbReference>
<keyword evidence="2" id="KW-0472">Membrane</keyword>
<keyword evidence="4" id="KW-1185">Reference proteome</keyword>
<evidence type="ECO:0000313" key="4">
    <source>
        <dbReference type="Proteomes" id="UP000662373"/>
    </source>
</evidence>
<evidence type="ECO:0000256" key="2">
    <source>
        <dbReference type="SAM" id="Phobius"/>
    </source>
</evidence>
<reference evidence="3 4" key="1">
    <citation type="submission" date="2020-09" db="EMBL/GenBank/DDBJ databases">
        <title>Draft genome of Gelidibacter salicanalis PAMC21136.</title>
        <authorList>
            <person name="Park H."/>
        </authorList>
    </citation>
    <scope>NUCLEOTIDE SEQUENCE [LARGE SCALE GENOMIC DNA]</scope>
    <source>
        <strain evidence="3 4">PAMC21136</strain>
    </source>
</reference>
<dbReference type="AlphaFoldDB" id="A0A934KQI2"/>
<gene>
    <name evidence="3" type="ORF">JEM65_06310</name>
</gene>
<name>A0A934KQI2_9FLAO</name>
<dbReference type="Proteomes" id="UP000662373">
    <property type="component" value="Unassembled WGS sequence"/>
</dbReference>
<proteinExistence type="predicted"/>
<feature type="compositionally biased region" description="Basic and acidic residues" evidence="1">
    <location>
        <begin position="99"/>
        <end position="118"/>
    </location>
</feature>
<feature type="transmembrane region" description="Helical" evidence="2">
    <location>
        <begin position="45"/>
        <end position="65"/>
    </location>
</feature>
<protein>
    <submittedName>
        <fullName evidence="3">Uncharacterized protein</fullName>
    </submittedName>
</protein>
<accession>A0A934KQI2</accession>
<sequence>MKQVKWEDNIKQVLEKRVMTPSDASWGALSERLDASEKHSIKPMFWWIGIAASVTTLLFITTLFFNGNTPDLQNQIVVETQEQVDEQSLKMEQAPQEHQLVERNEKSDTAAQVEKNDVTKQPIKSQDIITSAKQQRTEIVKNNQVAPVSPMVPNSEMETLENIKITEIVAQIQDLTSKGETVTDADIEALLVKAQKEMNYQSAIRESNYAVDANALLRDVETDLQESFRNKIFEALKNSYETLRTAVAERHN</sequence>
<organism evidence="3 4">
    <name type="scientific">Gelidibacter salicanalis</name>
    <dbReference type="NCBI Taxonomy" id="291193"/>
    <lineage>
        <taxon>Bacteria</taxon>
        <taxon>Pseudomonadati</taxon>
        <taxon>Bacteroidota</taxon>
        <taxon>Flavobacteriia</taxon>
        <taxon>Flavobacteriales</taxon>
        <taxon>Flavobacteriaceae</taxon>
        <taxon>Gelidibacter</taxon>
    </lineage>
</organism>
<evidence type="ECO:0000313" key="3">
    <source>
        <dbReference type="EMBL" id="MBJ7880265.1"/>
    </source>
</evidence>
<dbReference type="RefSeq" id="WP_199598089.1">
    <property type="nucleotide sequence ID" value="NZ_JAEHJZ010000010.1"/>
</dbReference>
<feature type="region of interest" description="Disordered" evidence="1">
    <location>
        <begin position="94"/>
        <end position="119"/>
    </location>
</feature>
<keyword evidence="2" id="KW-0812">Transmembrane</keyword>
<evidence type="ECO:0000256" key="1">
    <source>
        <dbReference type="SAM" id="MobiDB-lite"/>
    </source>
</evidence>
<comment type="caution">
    <text evidence="3">The sequence shown here is derived from an EMBL/GenBank/DDBJ whole genome shotgun (WGS) entry which is preliminary data.</text>
</comment>